<feature type="compositionally biased region" description="Basic residues" evidence="4">
    <location>
        <begin position="289"/>
        <end position="300"/>
    </location>
</feature>
<accession>A0A4D4J169</accession>
<dbReference type="InterPro" id="IPR016194">
    <property type="entry name" value="SPOC-like_C_dom_sf"/>
</dbReference>
<evidence type="ECO:0000256" key="4">
    <source>
        <dbReference type="SAM" id="MobiDB-lite"/>
    </source>
</evidence>
<dbReference type="NCBIfam" id="TIGR02772">
    <property type="entry name" value="Ku_bact"/>
    <property type="match status" value="1"/>
</dbReference>
<dbReference type="InterPro" id="IPR006164">
    <property type="entry name" value="DNA_bd_Ku70/Ku80"/>
</dbReference>
<dbReference type="Gene3D" id="2.40.290.10">
    <property type="match status" value="1"/>
</dbReference>
<dbReference type="PANTHER" id="PTHR41251">
    <property type="entry name" value="NON-HOMOLOGOUS END JOINING PROTEIN KU"/>
    <property type="match status" value="1"/>
</dbReference>
<evidence type="ECO:0000256" key="1">
    <source>
        <dbReference type="ARBA" id="ARBA00023125"/>
    </source>
</evidence>
<gene>
    <name evidence="3 6" type="primary">ku</name>
    <name evidence="6" type="ORF">GTS_01810</name>
</gene>
<keyword evidence="3" id="KW-0234">DNA repair</keyword>
<evidence type="ECO:0000313" key="7">
    <source>
        <dbReference type="Proteomes" id="UP000298860"/>
    </source>
</evidence>
<dbReference type="Proteomes" id="UP000298860">
    <property type="component" value="Unassembled WGS sequence"/>
</dbReference>
<feature type="region of interest" description="Disordered" evidence="4">
    <location>
        <begin position="223"/>
        <end position="300"/>
    </location>
</feature>
<name>A0A4D4J169_9PSEU</name>
<dbReference type="AlphaFoldDB" id="A0A4D4J169"/>
<dbReference type="GO" id="GO:0006310">
    <property type="term" value="P:DNA recombination"/>
    <property type="evidence" value="ECO:0007669"/>
    <property type="project" value="UniProtKB-KW"/>
</dbReference>
<comment type="caution">
    <text evidence="6">The sequence shown here is derived from an EMBL/GenBank/DDBJ whole genome shotgun (WGS) entry which is preliminary data.</text>
</comment>
<comment type="subunit">
    <text evidence="3">Homodimer. Interacts with LigD.</text>
</comment>
<dbReference type="SUPFAM" id="SSF100939">
    <property type="entry name" value="SPOC domain-like"/>
    <property type="match status" value="1"/>
</dbReference>
<feature type="compositionally biased region" description="Basic and acidic residues" evidence="4">
    <location>
        <begin position="279"/>
        <end position="288"/>
    </location>
</feature>
<evidence type="ECO:0000256" key="2">
    <source>
        <dbReference type="ARBA" id="ARBA00023172"/>
    </source>
</evidence>
<dbReference type="PANTHER" id="PTHR41251:SF1">
    <property type="entry name" value="NON-HOMOLOGOUS END JOINING PROTEIN KU"/>
    <property type="match status" value="1"/>
</dbReference>
<dbReference type="GO" id="GO:0003690">
    <property type="term" value="F:double-stranded DNA binding"/>
    <property type="evidence" value="ECO:0007669"/>
    <property type="project" value="UniProtKB-UniRule"/>
</dbReference>
<comment type="similarity">
    <text evidence="3">Belongs to the prokaryotic Ku family.</text>
</comment>
<feature type="compositionally biased region" description="Low complexity" evidence="4">
    <location>
        <begin position="254"/>
        <end position="267"/>
    </location>
</feature>
<evidence type="ECO:0000256" key="3">
    <source>
        <dbReference type="HAMAP-Rule" id="MF_01875"/>
    </source>
</evidence>
<dbReference type="SMART" id="SM00559">
    <property type="entry name" value="Ku78"/>
    <property type="match status" value="1"/>
</dbReference>
<proteinExistence type="inferred from homology"/>
<feature type="domain" description="Ku" evidence="5">
    <location>
        <begin position="52"/>
        <end position="180"/>
    </location>
</feature>
<keyword evidence="2 3" id="KW-0233">DNA recombination</keyword>
<feature type="compositionally biased region" description="Basic and acidic residues" evidence="4">
    <location>
        <begin position="223"/>
        <end position="237"/>
    </location>
</feature>
<dbReference type="Pfam" id="PF02735">
    <property type="entry name" value="Ku"/>
    <property type="match status" value="1"/>
</dbReference>
<keyword evidence="1 3" id="KW-0238">DNA-binding</keyword>
<sequence length="300" mass="33923">MRSVWRGAISFGLVTIGVRLYSATEEHDFRFHQVHRKDSGRVRYKRVCEVCGQEVPYEDIVKGYELDDGRMVVLDAEDFQKLPVATDHAIQVLEFVPIEDVDPIYYQRSYYLEPEKNAARPYALLREALQDTGQLAVVKIAIRQRESLALLRAREDLLVLHTMLWPDEIRQPDFEFLTQDVEVRPQELKMATSLVDSMAASFKPDEFSDDYQEAMAQLIEAKAEGAEVPERPEEKGPGEVVDLMTALERSVEQARASRGGTSTSRRSAGGRGSSRSKGKTAEQEGADGKRRKTRGRSRSA</sequence>
<protein>
    <recommendedName>
        <fullName evidence="3">Non-homologous end joining protein Ku</fullName>
    </recommendedName>
</protein>
<dbReference type="OrthoDB" id="9795084at2"/>
<keyword evidence="3" id="KW-0227">DNA damage</keyword>
<dbReference type="HAMAP" id="MF_01875">
    <property type="entry name" value="Prokaryotic_Ku"/>
    <property type="match status" value="1"/>
</dbReference>
<dbReference type="EMBL" id="BJFL01000001">
    <property type="protein sequence ID" value="GDY28548.1"/>
    <property type="molecule type" value="Genomic_DNA"/>
</dbReference>
<dbReference type="CDD" id="cd00789">
    <property type="entry name" value="KU_like"/>
    <property type="match status" value="1"/>
</dbReference>
<evidence type="ECO:0000259" key="5">
    <source>
        <dbReference type="SMART" id="SM00559"/>
    </source>
</evidence>
<dbReference type="GO" id="GO:0006303">
    <property type="term" value="P:double-strand break repair via nonhomologous end joining"/>
    <property type="evidence" value="ECO:0007669"/>
    <property type="project" value="UniProtKB-UniRule"/>
</dbReference>
<reference evidence="7" key="1">
    <citation type="submission" date="2019-04" db="EMBL/GenBank/DDBJ databases">
        <title>Draft genome sequence of Pseudonocardiaceae bacterium SL3-2-4.</title>
        <authorList>
            <person name="Ningsih F."/>
            <person name="Yokota A."/>
            <person name="Sakai Y."/>
            <person name="Nanatani K."/>
            <person name="Yabe S."/>
            <person name="Oetari A."/>
            <person name="Sjamsuridzal W."/>
        </authorList>
    </citation>
    <scope>NUCLEOTIDE SEQUENCE [LARGE SCALE GENOMIC DNA]</scope>
    <source>
        <strain evidence="7">SL3-2-4</strain>
    </source>
</reference>
<dbReference type="PIRSF" id="PIRSF006493">
    <property type="entry name" value="Prok_Ku"/>
    <property type="match status" value="1"/>
</dbReference>
<evidence type="ECO:0000313" key="6">
    <source>
        <dbReference type="EMBL" id="GDY28548.1"/>
    </source>
</evidence>
<comment type="function">
    <text evidence="3">With LigD forms a non-homologous end joining (NHEJ) DNA repair enzyme, which repairs dsDNA breaks with reduced fidelity. Binds linear dsDNA with 5'- and 3'- overhangs but not closed circular dsDNA nor ssDNA. Recruits and stimulates the ligase activity of LigD.</text>
</comment>
<organism evidence="6 7">
    <name type="scientific">Gandjariella thermophila</name>
    <dbReference type="NCBI Taxonomy" id="1931992"/>
    <lineage>
        <taxon>Bacteria</taxon>
        <taxon>Bacillati</taxon>
        <taxon>Actinomycetota</taxon>
        <taxon>Actinomycetes</taxon>
        <taxon>Pseudonocardiales</taxon>
        <taxon>Pseudonocardiaceae</taxon>
        <taxon>Gandjariella</taxon>
    </lineage>
</organism>
<keyword evidence="7" id="KW-1185">Reference proteome</keyword>
<dbReference type="InterPro" id="IPR009187">
    <property type="entry name" value="Prok_Ku"/>
</dbReference>
<dbReference type="FunFam" id="2.40.290.10:FF:000004">
    <property type="entry name" value="Non-homologous end joining protein Ku"/>
    <property type="match status" value="1"/>
</dbReference>
<dbReference type="RefSeq" id="WP_137811763.1">
    <property type="nucleotide sequence ID" value="NZ_BJFL01000001.1"/>
</dbReference>